<proteinExistence type="predicted"/>
<dbReference type="Pfam" id="PF07690">
    <property type="entry name" value="MFS_1"/>
    <property type="match status" value="1"/>
</dbReference>
<organism evidence="7 8">
    <name type="scientific">Petrolisthes cinctipes</name>
    <name type="common">Flat porcelain crab</name>
    <dbReference type="NCBI Taxonomy" id="88211"/>
    <lineage>
        <taxon>Eukaryota</taxon>
        <taxon>Metazoa</taxon>
        <taxon>Ecdysozoa</taxon>
        <taxon>Arthropoda</taxon>
        <taxon>Crustacea</taxon>
        <taxon>Multicrustacea</taxon>
        <taxon>Malacostraca</taxon>
        <taxon>Eumalacostraca</taxon>
        <taxon>Eucarida</taxon>
        <taxon>Decapoda</taxon>
        <taxon>Pleocyemata</taxon>
        <taxon>Anomura</taxon>
        <taxon>Galatheoidea</taxon>
        <taxon>Porcellanidae</taxon>
        <taxon>Petrolisthes</taxon>
    </lineage>
</organism>
<gene>
    <name evidence="7" type="ORF">Pcinc_029182</name>
</gene>
<feature type="transmembrane region" description="Helical" evidence="5">
    <location>
        <begin position="313"/>
        <end position="334"/>
    </location>
</feature>
<dbReference type="Proteomes" id="UP001286313">
    <property type="component" value="Unassembled WGS sequence"/>
</dbReference>
<dbReference type="InterPro" id="IPR036259">
    <property type="entry name" value="MFS_trans_sf"/>
</dbReference>
<dbReference type="PANTHER" id="PTHR11662:SF399">
    <property type="entry name" value="FI19708P1-RELATED"/>
    <property type="match status" value="1"/>
</dbReference>
<evidence type="ECO:0000313" key="7">
    <source>
        <dbReference type="EMBL" id="KAK3865194.1"/>
    </source>
</evidence>
<dbReference type="PROSITE" id="PS50850">
    <property type="entry name" value="MFS"/>
    <property type="match status" value="1"/>
</dbReference>
<dbReference type="GO" id="GO:0006820">
    <property type="term" value="P:monoatomic anion transport"/>
    <property type="evidence" value="ECO:0007669"/>
    <property type="project" value="TreeGrafter"/>
</dbReference>
<keyword evidence="2 5" id="KW-0812">Transmembrane</keyword>
<feature type="transmembrane region" description="Helical" evidence="5">
    <location>
        <begin position="281"/>
        <end position="301"/>
    </location>
</feature>
<comment type="caution">
    <text evidence="7">The sequence shown here is derived from an EMBL/GenBank/DDBJ whole genome shotgun (WGS) entry which is preliminary data.</text>
</comment>
<dbReference type="GO" id="GO:0022857">
    <property type="term" value="F:transmembrane transporter activity"/>
    <property type="evidence" value="ECO:0007669"/>
    <property type="project" value="InterPro"/>
</dbReference>
<sequence length="364" mass="39178">MGGGIGLGGVLCLLCPISASFHPMALAGIRLGMGLFLGATYPAIYSVLTHWATPGTLATMVSATFSGQILGMLVSLGGLPWVVESLGWNWAFYSSGILALVWTPLWFLLVRDDPLRHPCIANKERELLKEVTIQTMRSVPWGRLATCPTVYILALVEFAVLWYLGFTVVQGPTLLVTQMGFTPQTTSIIMLTTCGAAAVMSYMFGGLTDFIFRRQLLSKLNTRRTIHSLSMILMVCGGVGLMVKACGGMVWVLPMFIVSACGVAAVPSTYQVTPMDIAPNYSSTIAGLAGVGQLGGFLAPIVNSHLINQHNGLMLVVGVAGGLYCLVGLVYVLAVKAQVHEWNDYQQIPGESYKDPKQQQQQQQ</sequence>
<dbReference type="InterPro" id="IPR011701">
    <property type="entry name" value="MFS"/>
</dbReference>
<dbReference type="SUPFAM" id="SSF103473">
    <property type="entry name" value="MFS general substrate transporter"/>
    <property type="match status" value="1"/>
</dbReference>
<feature type="transmembrane region" description="Helical" evidence="5">
    <location>
        <begin position="185"/>
        <end position="205"/>
    </location>
</feature>
<comment type="subcellular location">
    <subcellularLocation>
        <location evidence="1">Membrane</location>
        <topology evidence="1">Multi-pass membrane protein</topology>
    </subcellularLocation>
</comment>
<dbReference type="PANTHER" id="PTHR11662">
    <property type="entry name" value="SOLUTE CARRIER FAMILY 17"/>
    <property type="match status" value="1"/>
</dbReference>
<evidence type="ECO:0000256" key="1">
    <source>
        <dbReference type="ARBA" id="ARBA00004141"/>
    </source>
</evidence>
<feature type="transmembrane region" description="Helical" evidence="5">
    <location>
        <begin position="29"/>
        <end position="48"/>
    </location>
</feature>
<feature type="transmembrane region" description="Helical" evidence="5">
    <location>
        <begin position="144"/>
        <end position="165"/>
    </location>
</feature>
<feature type="domain" description="Major facilitator superfamily (MFS) profile" evidence="6">
    <location>
        <begin position="1"/>
        <end position="340"/>
    </location>
</feature>
<feature type="transmembrane region" description="Helical" evidence="5">
    <location>
        <begin position="60"/>
        <end position="82"/>
    </location>
</feature>
<accession>A0AAE1K693</accession>
<feature type="transmembrane region" description="Helical" evidence="5">
    <location>
        <begin position="226"/>
        <end position="243"/>
    </location>
</feature>
<evidence type="ECO:0000256" key="4">
    <source>
        <dbReference type="ARBA" id="ARBA00023136"/>
    </source>
</evidence>
<dbReference type="InterPro" id="IPR050382">
    <property type="entry name" value="MFS_Na/Anion_cotransporter"/>
</dbReference>
<keyword evidence="8" id="KW-1185">Reference proteome</keyword>
<evidence type="ECO:0000256" key="3">
    <source>
        <dbReference type="ARBA" id="ARBA00022989"/>
    </source>
</evidence>
<dbReference type="Gene3D" id="1.20.1250.20">
    <property type="entry name" value="MFS general substrate transporter like domains"/>
    <property type="match status" value="2"/>
</dbReference>
<dbReference type="GO" id="GO:0016020">
    <property type="term" value="C:membrane"/>
    <property type="evidence" value="ECO:0007669"/>
    <property type="project" value="UniProtKB-SubCell"/>
</dbReference>
<keyword evidence="4 5" id="KW-0472">Membrane</keyword>
<evidence type="ECO:0000313" key="8">
    <source>
        <dbReference type="Proteomes" id="UP001286313"/>
    </source>
</evidence>
<evidence type="ECO:0000259" key="6">
    <source>
        <dbReference type="PROSITE" id="PS50850"/>
    </source>
</evidence>
<feature type="transmembrane region" description="Helical" evidence="5">
    <location>
        <begin position="88"/>
        <end position="109"/>
    </location>
</feature>
<dbReference type="AlphaFoldDB" id="A0AAE1K693"/>
<dbReference type="InterPro" id="IPR020846">
    <property type="entry name" value="MFS_dom"/>
</dbReference>
<protein>
    <recommendedName>
        <fullName evidence="6">Major facilitator superfamily (MFS) profile domain-containing protein</fullName>
    </recommendedName>
</protein>
<name>A0AAE1K693_PETCI</name>
<dbReference type="EMBL" id="JAWQEG010003644">
    <property type="protein sequence ID" value="KAK3865194.1"/>
    <property type="molecule type" value="Genomic_DNA"/>
</dbReference>
<evidence type="ECO:0000256" key="2">
    <source>
        <dbReference type="ARBA" id="ARBA00022692"/>
    </source>
</evidence>
<reference evidence="7" key="1">
    <citation type="submission" date="2023-10" db="EMBL/GenBank/DDBJ databases">
        <title>Genome assemblies of two species of porcelain crab, Petrolisthes cinctipes and Petrolisthes manimaculis (Anomura: Porcellanidae).</title>
        <authorList>
            <person name="Angst P."/>
        </authorList>
    </citation>
    <scope>NUCLEOTIDE SEQUENCE</scope>
    <source>
        <strain evidence="7">PB745_01</strain>
        <tissue evidence="7">Gill</tissue>
    </source>
</reference>
<evidence type="ECO:0000256" key="5">
    <source>
        <dbReference type="SAM" id="Phobius"/>
    </source>
</evidence>
<keyword evidence="3 5" id="KW-1133">Transmembrane helix</keyword>